<evidence type="ECO:0000259" key="2">
    <source>
        <dbReference type="Pfam" id="PF00188"/>
    </source>
</evidence>
<keyword evidence="4" id="KW-1185">Reference proteome</keyword>
<evidence type="ECO:0000313" key="4">
    <source>
        <dbReference type="Proteomes" id="UP000695264"/>
    </source>
</evidence>
<dbReference type="PANTHER" id="PTHR31157">
    <property type="entry name" value="SCP DOMAIN-CONTAINING PROTEIN"/>
    <property type="match status" value="1"/>
</dbReference>
<dbReference type="InterPro" id="IPR014044">
    <property type="entry name" value="CAP_dom"/>
</dbReference>
<comment type="caution">
    <text evidence="3">The sequence shown here is derived from an EMBL/GenBank/DDBJ whole genome shotgun (WGS) entry which is preliminary data.</text>
</comment>
<feature type="compositionally biased region" description="Basic and acidic residues" evidence="1">
    <location>
        <begin position="130"/>
        <end position="143"/>
    </location>
</feature>
<dbReference type="Gene3D" id="3.40.33.10">
    <property type="entry name" value="CAP"/>
    <property type="match status" value="1"/>
</dbReference>
<dbReference type="RefSeq" id="WP_168102940.1">
    <property type="nucleotide sequence ID" value="NZ_JAATEN010000013.1"/>
</dbReference>
<reference evidence="3 4" key="1">
    <citation type="submission" date="2020-03" db="EMBL/GenBank/DDBJ databases">
        <title>WGS of actinomycetes isolated from Thailand.</title>
        <authorList>
            <person name="Thawai C."/>
        </authorList>
    </citation>
    <scope>NUCLEOTIDE SEQUENCE [LARGE SCALE GENOMIC DNA]</scope>
    <source>
        <strain evidence="3 4">PLAI 1-29</strain>
    </source>
</reference>
<dbReference type="SUPFAM" id="SSF55797">
    <property type="entry name" value="PR-1-like"/>
    <property type="match status" value="1"/>
</dbReference>
<feature type="domain" description="SCP" evidence="2">
    <location>
        <begin position="153"/>
        <end position="265"/>
    </location>
</feature>
<feature type="compositionally biased region" description="Low complexity" evidence="1">
    <location>
        <begin position="27"/>
        <end position="38"/>
    </location>
</feature>
<dbReference type="InterPro" id="IPR035940">
    <property type="entry name" value="CAP_sf"/>
</dbReference>
<name>A0ABX1C0X0_9ACTN</name>
<gene>
    <name evidence="3" type="ORF">HCK00_17635</name>
</gene>
<evidence type="ECO:0000256" key="1">
    <source>
        <dbReference type="SAM" id="MobiDB-lite"/>
    </source>
</evidence>
<organism evidence="3 4">
    <name type="scientific">Streptomyces zingiberis</name>
    <dbReference type="NCBI Taxonomy" id="2053010"/>
    <lineage>
        <taxon>Bacteria</taxon>
        <taxon>Bacillati</taxon>
        <taxon>Actinomycetota</taxon>
        <taxon>Actinomycetes</taxon>
        <taxon>Kitasatosporales</taxon>
        <taxon>Streptomycetaceae</taxon>
        <taxon>Streptomyces</taxon>
    </lineage>
</organism>
<evidence type="ECO:0000313" key="3">
    <source>
        <dbReference type="EMBL" id="NJQ02315.1"/>
    </source>
</evidence>
<dbReference type="PANTHER" id="PTHR31157:SF1">
    <property type="entry name" value="SCP DOMAIN-CONTAINING PROTEIN"/>
    <property type="match status" value="1"/>
</dbReference>
<dbReference type="EMBL" id="JAATEN010000013">
    <property type="protein sequence ID" value="NJQ02315.1"/>
    <property type="molecule type" value="Genomic_DNA"/>
</dbReference>
<sequence>MAAAVAVGVAVVASGVLPGGGSYLVDATPGTPGAPAAPGTGGGPGADGSADQETRPPNGTRPEPTEGRNGPGRTPAEEGEGASARPGGPPAGREGENPSPAPTPRASGTASTAPRSGDGRPSAPGPAAEPETRRAEDAAEETRRAAEARVRVLVNRERRRAGCSPVALDPRLTELARAFSADMAERGFFTHTDPDGATPWDRAARLGIEELGGENIARGQTTAEAVMEAWMAAPEHRANILNCSYRTLGVGAHFADGGPWWTQDFGY</sequence>
<feature type="region of interest" description="Disordered" evidence="1">
    <location>
        <begin position="15"/>
        <end position="143"/>
    </location>
</feature>
<proteinExistence type="predicted"/>
<protein>
    <submittedName>
        <fullName evidence="3">CAP domain-containing protein</fullName>
    </submittedName>
</protein>
<dbReference type="Pfam" id="PF00188">
    <property type="entry name" value="CAP"/>
    <property type="match status" value="1"/>
</dbReference>
<dbReference type="CDD" id="cd05379">
    <property type="entry name" value="CAP_bacterial"/>
    <property type="match status" value="1"/>
</dbReference>
<dbReference type="Proteomes" id="UP000695264">
    <property type="component" value="Unassembled WGS sequence"/>
</dbReference>
<accession>A0ABX1C0X0</accession>